<dbReference type="InterPro" id="IPR036388">
    <property type="entry name" value="WH-like_DNA-bd_sf"/>
</dbReference>
<reference evidence="5 6" key="1">
    <citation type="submission" date="2023-02" db="EMBL/GenBank/DDBJ databases">
        <title>Bacterial whole genome sequence for Curvibacter sp. HBC28.</title>
        <authorList>
            <person name="Le V."/>
            <person name="Ko S.-R."/>
            <person name="Ahn C.-Y."/>
            <person name="Oh H.-M."/>
        </authorList>
    </citation>
    <scope>NUCLEOTIDE SEQUENCE [LARGE SCALE GENOMIC DNA]</scope>
    <source>
        <strain evidence="5 6">HBC28</strain>
    </source>
</reference>
<gene>
    <name evidence="5" type="ORF">PSQ39_08745</name>
</gene>
<dbReference type="RefSeq" id="WP_273926388.1">
    <property type="nucleotide sequence ID" value="NZ_JAQSIN010000002.1"/>
</dbReference>
<dbReference type="SMART" id="SM00418">
    <property type="entry name" value="HTH_ARSR"/>
    <property type="match status" value="1"/>
</dbReference>
<dbReference type="PANTHER" id="PTHR33154:SF33">
    <property type="entry name" value="TRANSCRIPTIONAL REPRESSOR SDPR"/>
    <property type="match status" value="1"/>
</dbReference>
<accession>A0ABT5MDQ0</accession>
<evidence type="ECO:0000259" key="4">
    <source>
        <dbReference type="PROSITE" id="PS50987"/>
    </source>
</evidence>
<dbReference type="Gene3D" id="1.10.10.10">
    <property type="entry name" value="Winged helix-like DNA-binding domain superfamily/Winged helix DNA-binding domain"/>
    <property type="match status" value="1"/>
</dbReference>
<organism evidence="5 6">
    <name type="scientific">Curvibacter microcysteis</name>
    <dbReference type="NCBI Taxonomy" id="3026419"/>
    <lineage>
        <taxon>Bacteria</taxon>
        <taxon>Pseudomonadati</taxon>
        <taxon>Pseudomonadota</taxon>
        <taxon>Betaproteobacteria</taxon>
        <taxon>Burkholderiales</taxon>
        <taxon>Comamonadaceae</taxon>
        <taxon>Curvibacter</taxon>
    </lineage>
</organism>
<dbReference type="InterPro" id="IPR051081">
    <property type="entry name" value="HTH_MetalResp_TranReg"/>
</dbReference>
<evidence type="ECO:0000256" key="2">
    <source>
        <dbReference type="ARBA" id="ARBA00023125"/>
    </source>
</evidence>
<evidence type="ECO:0000256" key="3">
    <source>
        <dbReference type="ARBA" id="ARBA00023163"/>
    </source>
</evidence>
<dbReference type="PANTHER" id="PTHR33154">
    <property type="entry name" value="TRANSCRIPTIONAL REGULATOR, ARSR FAMILY"/>
    <property type="match status" value="1"/>
</dbReference>
<dbReference type="Pfam" id="PF01022">
    <property type="entry name" value="HTH_5"/>
    <property type="match status" value="1"/>
</dbReference>
<keyword evidence="6" id="KW-1185">Reference proteome</keyword>
<dbReference type="InterPro" id="IPR036390">
    <property type="entry name" value="WH_DNA-bd_sf"/>
</dbReference>
<dbReference type="InterPro" id="IPR011991">
    <property type="entry name" value="ArsR-like_HTH"/>
</dbReference>
<dbReference type="PRINTS" id="PR00778">
    <property type="entry name" value="HTHARSR"/>
</dbReference>
<sequence>MHADTRSLALHFAQTTPLLQALSEAPRQQIVMLLSEAQGLNVGQIAALLPLSRPAISHHLKVLREAGLVVCEKRGTENLYGLSLGDGVKTLEALLRQLALCV</sequence>
<proteinExistence type="predicted"/>
<dbReference type="InterPro" id="IPR001845">
    <property type="entry name" value="HTH_ArsR_DNA-bd_dom"/>
</dbReference>
<keyword evidence="1" id="KW-0805">Transcription regulation</keyword>
<dbReference type="EMBL" id="JAQSIO010000003">
    <property type="protein sequence ID" value="MDD0814715.1"/>
    <property type="molecule type" value="Genomic_DNA"/>
</dbReference>
<dbReference type="SUPFAM" id="SSF46785">
    <property type="entry name" value="Winged helix' DNA-binding domain"/>
    <property type="match status" value="1"/>
</dbReference>
<dbReference type="Proteomes" id="UP001528672">
    <property type="component" value="Unassembled WGS sequence"/>
</dbReference>
<comment type="caution">
    <text evidence="5">The sequence shown here is derived from an EMBL/GenBank/DDBJ whole genome shotgun (WGS) entry which is preliminary data.</text>
</comment>
<keyword evidence="2" id="KW-0238">DNA-binding</keyword>
<evidence type="ECO:0000256" key="1">
    <source>
        <dbReference type="ARBA" id="ARBA00023015"/>
    </source>
</evidence>
<dbReference type="PROSITE" id="PS50987">
    <property type="entry name" value="HTH_ARSR_2"/>
    <property type="match status" value="1"/>
</dbReference>
<keyword evidence="3" id="KW-0804">Transcription</keyword>
<dbReference type="CDD" id="cd00090">
    <property type="entry name" value="HTH_ARSR"/>
    <property type="match status" value="1"/>
</dbReference>
<feature type="domain" description="HTH arsR-type" evidence="4">
    <location>
        <begin position="8"/>
        <end position="102"/>
    </location>
</feature>
<protein>
    <submittedName>
        <fullName evidence="5">Metalloregulator ArsR/SmtB family transcription factor</fullName>
    </submittedName>
</protein>
<evidence type="ECO:0000313" key="5">
    <source>
        <dbReference type="EMBL" id="MDD0814715.1"/>
    </source>
</evidence>
<evidence type="ECO:0000313" key="6">
    <source>
        <dbReference type="Proteomes" id="UP001528672"/>
    </source>
</evidence>
<dbReference type="NCBIfam" id="NF033788">
    <property type="entry name" value="HTH_metalloreg"/>
    <property type="match status" value="1"/>
</dbReference>
<name>A0ABT5MDQ0_9BURK</name>